<organism evidence="3 4">
    <name type="scientific">Trichomonas vaginalis (strain ATCC PRA-98 / G3)</name>
    <dbReference type="NCBI Taxonomy" id="412133"/>
    <lineage>
        <taxon>Eukaryota</taxon>
        <taxon>Metamonada</taxon>
        <taxon>Parabasalia</taxon>
        <taxon>Trichomonadida</taxon>
        <taxon>Trichomonadidae</taxon>
        <taxon>Trichomonas</taxon>
    </lineage>
</organism>
<dbReference type="EMBL" id="DS113316">
    <property type="protein sequence ID" value="EAY11597.1"/>
    <property type="molecule type" value="Genomic_DNA"/>
</dbReference>
<keyword evidence="2" id="KW-0812">Transmembrane</keyword>
<protein>
    <submittedName>
        <fullName evidence="3">Uncharacterized protein</fullName>
    </submittedName>
</protein>
<accession>A2E6W1</accession>
<dbReference type="VEuPathDB" id="TrichDB:TVAGG3_0493100"/>
<dbReference type="Proteomes" id="UP000001542">
    <property type="component" value="Unassembled WGS sequence"/>
</dbReference>
<feature type="region of interest" description="Disordered" evidence="1">
    <location>
        <begin position="236"/>
        <end position="270"/>
    </location>
</feature>
<name>A2E6W1_TRIV3</name>
<evidence type="ECO:0000313" key="4">
    <source>
        <dbReference type="Proteomes" id="UP000001542"/>
    </source>
</evidence>
<proteinExistence type="predicted"/>
<keyword evidence="2" id="KW-1133">Transmembrane helix</keyword>
<keyword evidence="2" id="KW-0472">Membrane</keyword>
<reference evidence="3" key="2">
    <citation type="journal article" date="2007" name="Science">
        <title>Draft genome sequence of the sexually transmitted pathogen Trichomonas vaginalis.</title>
        <authorList>
            <person name="Carlton J.M."/>
            <person name="Hirt R.P."/>
            <person name="Silva J.C."/>
            <person name="Delcher A.L."/>
            <person name="Schatz M."/>
            <person name="Zhao Q."/>
            <person name="Wortman J.R."/>
            <person name="Bidwell S.L."/>
            <person name="Alsmark U.C.M."/>
            <person name="Besteiro S."/>
            <person name="Sicheritz-Ponten T."/>
            <person name="Noel C.J."/>
            <person name="Dacks J.B."/>
            <person name="Foster P.G."/>
            <person name="Simillion C."/>
            <person name="Van de Peer Y."/>
            <person name="Miranda-Saavedra D."/>
            <person name="Barton G.J."/>
            <person name="Westrop G.D."/>
            <person name="Mueller S."/>
            <person name="Dessi D."/>
            <person name="Fiori P.L."/>
            <person name="Ren Q."/>
            <person name="Paulsen I."/>
            <person name="Zhang H."/>
            <person name="Bastida-Corcuera F.D."/>
            <person name="Simoes-Barbosa A."/>
            <person name="Brown M.T."/>
            <person name="Hayes R.D."/>
            <person name="Mukherjee M."/>
            <person name="Okumura C.Y."/>
            <person name="Schneider R."/>
            <person name="Smith A.J."/>
            <person name="Vanacova S."/>
            <person name="Villalvazo M."/>
            <person name="Haas B.J."/>
            <person name="Pertea M."/>
            <person name="Feldblyum T.V."/>
            <person name="Utterback T.R."/>
            <person name="Shu C.L."/>
            <person name="Osoegawa K."/>
            <person name="de Jong P.J."/>
            <person name="Hrdy I."/>
            <person name="Horvathova L."/>
            <person name="Zubacova Z."/>
            <person name="Dolezal P."/>
            <person name="Malik S.B."/>
            <person name="Logsdon J.M. Jr."/>
            <person name="Henze K."/>
            <person name="Gupta A."/>
            <person name="Wang C.C."/>
            <person name="Dunne R.L."/>
            <person name="Upcroft J.A."/>
            <person name="Upcroft P."/>
            <person name="White O."/>
            <person name="Salzberg S.L."/>
            <person name="Tang P."/>
            <person name="Chiu C.-H."/>
            <person name="Lee Y.-S."/>
            <person name="Embley T.M."/>
            <person name="Coombs G.H."/>
            <person name="Mottram J.C."/>
            <person name="Tachezy J."/>
            <person name="Fraser-Liggett C.M."/>
            <person name="Johnson P.J."/>
        </authorList>
    </citation>
    <scope>NUCLEOTIDE SEQUENCE [LARGE SCALE GENOMIC DNA]</scope>
    <source>
        <strain evidence="3">G3</strain>
    </source>
</reference>
<evidence type="ECO:0000313" key="3">
    <source>
        <dbReference type="EMBL" id="EAY11597.1"/>
    </source>
</evidence>
<evidence type="ECO:0000256" key="1">
    <source>
        <dbReference type="SAM" id="MobiDB-lite"/>
    </source>
</evidence>
<dbReference type="InParanoid" id="A2E6W1"/>
<feature type="transmembrane region" description="Helical" evidence="2">
    <location>
        <begin position="205"/>
        <end position="229"/>
    </location>
</feature>
<reference evidence="3" key="1">
    <citation type="submission" date="2006-10" db="EMBL/GenBank/DDBJ databases">
        <authorList>
            <person name="Amadeo P."/>
            <person name="Zhao Q."/>
            <person name="Wortman J."/>
            <person name="Fraser-Liggett C."/>
            <person name="Carlton J."/>
        </authorList>
    </citation>
    <scope>NUCLEOTIDE SEQUENCE</scope>
    <source>
        <strain evidence="3">G3</strain>
    </source>
</reference>
<keyword evidence="4" id="KW-1185">Reference proteome</keyword>
<dbReference type="RefSeq" id="XP_001323820.1">
    <property type="nucleotide sequence ID" value="XM_001323785.1"/>
</dbReference>
<dbReference type="KEGG" id="tva:4769532"/>
<dbReference type="AlphaFoldDB" id="A2E6W1"/>
<gene>
    <name evidence="3" type="ORF">TVAG_081690</name>
</gene>
<sequence length="270" mass="30818">MSVYSIPKSSYIVFTEFQNIKGNVVTSKGKKFEILGSTNIVAIYFNSTGNISLYTEESSPQACKLVHYRDFSPNCTKIITISGPRTYIMDGKYGENSCLVTAFSLGYIQTIEFGAMNSSYYGADGIDQYTFFKIFFFSAQYTNFTPLYPNENVSLKYEIKTTNEDRSLKYTIEDDSDYKAYYLTEKSFKKLRTGEDNTDIEMSTIIWMSCMIVVVILCIVGVVVLYVFLRKRRPAHSRHEDKEEPTQPTTNGESSQEKYSEPLVDNADQV</sequence>
<dbReference type="VEuPathDB" id="TrichDB:TVAG_081690"/>
<evidence type="ECO:0000256" key="2">
    <source>
        <dbReference type="SAM" id="Phobius"/>
    </source>
</evidence>